<dbReference type="Proteomes" id="UP000595894">
    <property type="component" value="Chromosome"/>
</dbReference>
<dbReference type="EMBL" id="CP061035">
    <property type="protein sequence ID" value="QQV78994.1"/>
    <property type="molecule type" value="Genomic_DNA"/>
</dbReference>
<sequence length="138" mass="15457">MEGSQNFYYQGELLHQCARKVATVYHKVKNIDIDADAEKAYQMLEDLQAEYRVALDECPINHANVDFAREQGRKPHLFPLEYVGGWKAGKQARKMAYGAVGPHAWMTLHLFAILVISIIVYKYVLVGASATGAISILS</sequence>
<protein>
    <recommendedName>
        <fullName evidence="2">SMODS and SLOG-associating 2TM effector domain-containing protein</fullName>
    </recommendedName>
</protein>
<dbReference type="KEGG" id="sari:H5J25_10780"/>
<keyword evidence="1" id="KW-1133">Transmembrane helix</keyword>
<evidence type="ECO:0000259" key="2">
    <source>
        <dbReference type="Pfam" id="PF18160"/>
    </source>
</evidence>
<keyword evidence="1" id="KW-0472">Membrane</keyword>
<feature type="transmembrane region" description="Helical" evidence="1">
    <location>
        <begin position="96"/>
        <end position="121"/>
    </location>
</feature>
<name>A0A974NXR2_9SPHN</name>
<keyword evidence="1" id="KW-0812">Transmembrane</keyword>
<proteinExistence type="predicted"/>
<keyword evidence="4" id="KW-1185">Reference proteome</keyword>
<accession>A0A974NXR2</accession>
<evidence type="ECO:0000256" key="1">
    <source>
        <dbReference type="SAM" id="Phobius"/>
    </source>
</evidence>
<evidence type="ECO:0000313" key="4">
    <source>
        <dbReference type="Proteomes" id="UP000595894"/>
    </source>
</evidence>
<gene>
    <name evidence="3" type="ORF">H5J25_10780</name>
</gene>
<dbReference type="AlphaFoldDB" id="A0A974NXR2"/>
<dbReference type="Pfam" id="PF18160">
    <property type="entry name" value="SLATT_5"/>
    <property type="match status" value="1"/>
</dbReference>
<organism evidence="3 4">
    <name type="scientific">Sphingomonas aliaeris</name>
    <dbReference type="NCBI Taxonomy" id="2759526"/>
    <lineage>
        <taxon>Bacteria</taxon>
        <taxon>Pseudomonadati</taxon>
        <taxon>Pseudomonadota</taxon>
        <taxon>Alphaproteobacteria</taxon>
        <taxon>Sphingomonadales</taxon>
        <taxon>Sphingomonadaceae</taxon>
        <taxon>Sphingomonas</taxon>
    </lineage>
</organism>
<dbReference type="InterPro" id="IPR041115">
    <property type="entry name" value="SLATT_5"/>
</dbReference>
<feature type="domain" description="SMODS and SLOG-associating 2TM effector" evidence="2">
    <location>
        <begin position="2"/>
        <end position="121"/>
    </location>
</feature>
<reference evidence="4" key="1">
    <citation type="submission" date="2020-09" db="EMBL/GenBank/DDBJ databases">
        <title>Sphingomonas sp., a new species isolated from pork steak.</title>
        <authorList>
            <person name="Heidler von Heilborn D."/>
        </authorList>
    </citation>
    <scope>NUCLEOTIDE SEQUENCE [LARGE SCALE GENOMIC DNA]</scope>
</reference>
<evidence type="ECO:0000313" key="3">
    <source>
        <dbReference type="EMBL" id="QQV78994.1"/>
    </source>
</evidence>